<keyword evidence="10" id="KW-1185">Reference proteome</keyword>
<sequence>MCWWVAQLLFNTTVTMARLSVSITLLQIILDIKNRAVLYLIATLSTATGIGVFFFIIFRCIPVNSYWTTPDRASFGDHCVSAHSILSVWYLSSAIAAFSDLTLAIVPILTIWQLRLSISTKLALAVILGFGCIATVAVIARIPFLNGYPRENVLYDAAVIETLSYVESSMLITAGGIMLVRPALRLLSRRRDSTGNDRPGHCSS</sequence>
<name>A0ABR4HD23_9EURO</name>
<evidence type="ECO:0000256" key="4">
    <source>
        <dbReference type="ARBA" id="ARBA00023136"/>
    </source>
</evidence>
<evidence type="ECO:0000256" key="3">
    <source>
        <dbReference type="ARBA" id="ARBA00022989"/>
    </source>
</evidence>
<dbReference type="PANTHER" id="PTHR33048:SF96">
    <property type="entry name" value="INTEGRAL MEMBRANE PROTEIN"/>
    <property type="match status" value="1"/>
</dbReference>
<proteinExistence type="inferred from homology"/>
<evidence type="ECO:0000259" key="8">
    <source>
        <dbReference type="Pfam" id="PF20684"/>
    </source>
</evidence>
<keyword evidence="2 6" id="KW-0812">Transmembrane</keyword>
<reference evidence="9 10" key="1">
    <citation type="submission" date="2024-07" db="EMBL/GenBank/DDBJ databases">
        <title>Section-level genome sequencing and comparative genomics of Aspergillus sections Usti and Cavernicolus.</title>
        <authorList>
            <consortium name="Lawrence Berkeley National Laboratory"/>
            <person name="Nybo J.L."/>
            <person name="Vesth T.C."/>
            <person name="Theobald S."/>
            <person name="Frisvad J.C."/>
            <person name="Larsen T.O."/>
            <person name="Kjaerboelling I."/>
            <person name="Rothschild-Mancinelli K."/>
            <person name="Lyhne E.K."/>
            <person name="Kogle M.E."/>
            <person name="Barry K."/>
            <person name="Clum A."/>
            <person name="Na H."/>
            <person name="Ledsgaard L."/>
            <person name="Lin J."/>
            <person name="Lipzen A."/>
            <person name="Kuo A."/>
            <person name="Riley R."/>
            <person name="Mondo S."/>
            <person name="LaButti K."/>
            <person name="Haridas S."/>
            <person name="Pangalinan J."/>
            <person name="Salamov A.A."/>
            <person name="Simmons B.A."/>
            <person name="Magnuson J.K."/>
            <person name="Chen J."/>
            <person name="Drula E."/>
            <person name="Henrissat B."/>
            <person name="Wiebenga A."/>
            <person name="Lubbers R.J."/>
            <person name="Gomes A.C."/>
            <person name="Makela M.R."/>
            <person name="Stajich J."/>
            <person name="Grigoriev I.V."/>
            <person name="Mortensen U.H."/>
            <person name="De vries R.P."/>
            <person name="Baker S.E."/>
            <person name="Andersen M.R."/>
        </authorList>
    </citation>
    <scope>NUCLEOTIDE SEQUENCE [LARGE SCALE GENOMIC DNA]</scope>
    <source>
        <strain evidence="9 10">CBS 600.67</strain>
    </source>
</reference>
<feature type="transmembrane region" description="Helical" evidence="6">
    <location>
        <begin position="88"/>
        <end position="110"/>
    </location>
</feature>
<evidence type="ECO:0000313" key="10">
    <source>
        <dbReference type="Proteomes" id="UP001610335"/>
    </source>
</evidence>
<accession>A0ABR4HD23</accession>
<evidence type="ECO:0000256" key="1">
    <source>
        <dbReference type="ARBA" id="ARBA00004141"/>
    </source>
</evidence>
<dbReference type="InterPro" id="IPR049326">
    <property type="entry name" value="Rhodopsin_dom_fungi"/>
</dbReference>
<gene>
    <name evidence="9" type="ORF">BDW59DRAFT_154971</name>
</gene>
<dbReference type="EMBL" id="JBFXLS010000152">
    <property type="protein sequence ID" value="KAL2813074.1"/>
    <property type="molecule type" value="Genomic_DNA"/>
</dbReference>
<feature type="domain" description="Rhodopsin" evidence="8">
    <location>
        <begin position="3"/>
        <end position="185"/>
    </location>
</feature>
<protein>
    <recommendedName>
        <fullName evidence="8">Rhodopsin domain-containing protein</fullName>
    </recommendedName>
</protein>
<comment type="similarity">
    <text evidence="5">Belongs to the SAT4 family.</text>
</comment>
<feature type="signal peptide" evidence="7">
    <location>
        <begin position="1"/>
        <end position="17"/>
    </location>
</feature>
<comment type="subcellular location">
    <subcellularLocation>
        <location evidence="1">Membrane</location>
        <topology evidence="1">Multi-pass membrane protein</topology>
    </subcellularLocation>
</comment>
<feature type="chain" id="PRO_5046303192" description="Rhodopsin domain-containing protein" evidence="7">
    <location>
        <begin position="18"/>
        <end position="204"/>
    </location>
</feature>
<feature type="transmembrane region" description="Helical" evidence="6">
    <location>
        <begin position="122"/>
        <end position="144"/>
    </location>
</feature>
<comment type="caution">
    <text evidence="9">The sequence shown here is derived from an EMBL/GenBank/DDBJ whole genome shotgun (WGS) entry which is preliminary data.</text>
</comment>
<dbReference type="Proteomes" id="UP001610335">
    <property type="component" value="Unassembled WGS sequence"/>
</dbReference>
<keyword evidence="7" id="KW-0732">Signal</keyword>
<dbReference type="PANTHER" id="PTHR33048">
    <property type="entry name" value="PTH11-LIKE INTEGRAL MEMBRANE PROTEIN (AFU_ORTHOLOGUE AFUA_5G11245)"/>
    <property type="match status" value="1"/>
</dbReference>
<evidence type="ECO:0000256" key="7">
    <source>
        <dbReference type="SAM" id="SignalP"/>
    </source>
</evidence>
<dbReference type="InterPro" id="IPR052337">
    <property type="entry name" value="SAT4-like"/>
</dbReference>
<evidence type="ECO:0000313" key="9">
    <source>
        <dbReference type="EMBL" id="KAL2813074.1"/>
    </source>
</evidence>
<keyword evidence="4 6" id="KW-0472">Membrane</keyword>
<evidence type="ECO:0000256" key="2">
    <source>
        <dbReference type="ARBA" id="ARBA00022692"/>
    </source>
</evidence>
<feature type="transmembrane region" description="Helical" evidence="6">
    <location>
        <begin position="37"/>
        <end position="58"/>
    </location>
</feature>
<organism evidence="9 10">
    <name type="scientific">Aspergillus cavernicola</name>
    <dbReference type="NCBI Taxonomy" id="176166"/>
    <lineage>
        <taxon>Eukaryota</taxon>
        <taxon>Fungi</taxon>
        <taxon>Dikarya</taxon>
        <taxon>Ascomycota</taxon>
        <taxon>Pezizomycotina</taxon>
        <taxon>Eurotiomycetes</taxon>
        <taxon>Eurotiomycetidae</taxon>
        <taxon>Eurotiales</taxon>
        <taxon>Aspergillaceae</taxon>
        <taxon>Aspergillus</taxon>
        <taxon>Aspergillus subgen. Nidulantes</taxon>
    </lineage>
</organism>
<feature type="transmembrane region" description="Helical" evidence="6">
    <location>
        <begin position="164"/>
        <end position="184"/>
    </location>
</feature>
<evidence type="ECO:0000256" key="6">
    <source>
        <dbReference type="SAM" id="Phobius"/>
    </source>
</evidence>
<keyword evidence="3 6" id="KW-1133">Transmembrane helix</keyword>
<dbReference type="Pfam" id="PF20684">
    <property type="entry name" value="Fung_rhodopsin"/>
    <property type="match status" value="1"/>
</dbReference>
<evidence type="ECO:0000256" key="5">
    <source>
        <dbReference type="ARBA" id="ARBA00038359"/>
    </source>
</evidence>